<reference evidence="1 2" key="1">
    <citation type="submission" date="2023-10" db="EMBL/GenBank/DDBJ databases">
        <title>Draft genome sequence of Xylaria bambusicola isolate GMP-LS, the root and basal stem rot pathogen of sugarcane in Indonesia.</title>
        <authorList>
            <person name="Selvaraj P."/>
            <person name="Muralishankar V."/>
            <person name="Muruganantham S."/>
            <person name="Sp S."/>
            <person name="Haryani S."/>
            <person name="Lau K.J.X."/>
            <person name="Naqvi N.I."/>
        </authorList>
    </citation>
    <scope>NUCLEOTIDE SEQUENCE [LARGE SCALE GENOMIC DNA]</scope>
    <source>
        <strain evidence="1">GMP-LS</strain>
    </source>
</reference>
<organism evidence="1 2">
    <name type="scientific">Xylaria bambusicola</name>
    <dbReference type="NCBI Taxonomy" id="326684"/>
    <lineage>
        <taxon>Eukaryota</taxon>
        <taxon>Fungi</taxon>
        <taxon>Dikarya</taxon>
        <taxon>Ascomycota</taxon>
        <taxon>Pezizomycotina</taxon>
        <taxon>Sordariomycetes</taxon>
        <taxon>Xylariomycetidae</taxon>
        <taxon>Xylariales</taxon>
        <taxon>Xylariaceae</taxon>
        <taxon>Xylaria</taxon>
    </lineage>
</organism>
<sequence>MALADMENVPAVPGNVFQGPHNNVYHNFCDKWSPGTELSMTVDTSGNRKNPAELFSRRDVELNLDDYMHYNIDLSFTPSSGMNECVKDCVDAFSQMANDCRSMESEQLYPCL</sequence>
<dbReference type="Proteomes" id="UP001305414">
    <property type="component" value="Unassembled WGS sequence"/>
</dbReference>
<accession>A0AAN7UHG3</accession>
<dbReference type="AlphaFoldDB" id="A0AAN7UHG3"/>
<evidence type="ECO:0000313" key="2">
    <source>
        <dbReference type="Proteomes" id="UP001305414"/>
    </source>
</evidence>
<protein>
    <submittedName>
        <fullName evidence="1">Uncharacterized protein</fullName>
    </submittedName>
</protein>
<gene>
    <name evidence="1" type="ORF">RRF57_001577</name>
</gene>
<keyword evidence="2" id="KW-1185">Reference proteome</keyword>
<name>A0AAN7UHG3_9PEZI</name>
<proteinExistence type="predicted"/>
<comment type="caution">
    <text evidence="1">The sequence shown here is derived from an EMBL/GenBank/DDBJ whole genome shotgun (WGS) entry which is preliminary data.</text>
</comment>
<dbReference type="EMBL" id="JAWHQM010000002">
    <property type="protein sequence ID" value="KAK5625861.1"/>
    <property type="molecule type" value="Genomic_DNA"/>
</dbReference>
<evidence type="ECO:0000313" key="1">
    <source>
        <dbReference type="EMBL" id="KAK5625861.1"/>
    </source>
</evidence>